<evidence type="ECO:0000313" key="1">
    <source>
        <dbReference type="EMBL" id="GAG52194.1"/>
    </source>
</evidence>
<proteinExistence type="predicted"/>
<sequence length="79" mass="8857">TPENAWFQDVEGSPRVLLRLEGPSTEYLAEPVRESSGHTTIRSLLREKYGVRDWWVGLLFDTSRSVAVRLLPQTQGSGG</sequence>
<name>X0Y8L4_9ZZZZ</name>
<protein>
    <submittedName>
        <fullName evidence="1">Uncharacterized protein</fullName>
    </submittedName>
</protein>
<reference evidence="1" key="1">
    <citation type="journal article" date="2014" name="Front. Microbiol.">
        <title>High frequency of phylogenetically diverse reductive dehalogenase-homologous genes in deep subseafloor sedimentary metagenomes.</title>
        <authorList>
            <person name="Kawai M."/>
            <person name="Futagami T."/>
            <person name="Toyoda A."/>
            <person name="Takaki Y."/>
            <person name="Nishi S."/>
            <person name="Hori S."/>
            <person name="Arai W."/>
            <person name="Tsubouchi T."/>
            <person name="Morono Y."/>
            <person name="Uchiyama I."/>
            <person name="Ito T."/>
            <person name="Fujiyama A."/>
            <person name="Inagaki F."/>
            <person name="Takami H."/>
        </authorList>
    </citation>
    <scope>NUCLEOTIDE SEQUENCE</scope>
    <source>
        <strain evidence="1">Expedition CK06-06</strain>
    </source>
</reference>
<organism evidence="1">
    <name type="scientific">marine sediment metagenome</name>
    <dbReference type="NCBI Taxonomy" id="412755"/>
    <lineage>
        <taxon>unclassified sequences</taxon>
        <taxon>metagenomes</taxon>
        <taxon>ecological metagenomes</taxon>
    </lineage>
</organism>
<accession>X0Y8L4</accession>
<dbReference type="EMBL" id="BARS01050896">
    <property type="protein sequence ID" value="GAG52194.1"/>
    <property type="molecule type" value="Genomic_DNA"/>
</dbReference>
<comment type="caution">
    <text evidence="1">The sequence shown here is derived from an EMBL/GenBank/DDBJ whole genome shotgun (WGS) entry which is preliminary data.</text>
</comment>
<gene>
    <name evidence="1" type="ORF">S01H1_75905</name>
</gene>
<dbReference type="AlphaFoldDB" id="X0Y8L4"/>
<feature type="non-terminal residue" evidence="1">
    <location>
        <position position="1"/>
    </location>
</feature>